<dbReference type="AlphaFoldDB" id="A0A0P9CR49"/>
<organism evidence="1 2">
    <name type="scientific">Kouleothrix aurantiaca</name>
    <dbReference type="NCBI Taxonomy" id="186479"/>
    <lineage>
        <taxon>Bacteria</taxon>
        <taxon>Bacillati</taxon>
        <taxon>Chloroflexota</taxon>
        <taxon>Chloroflexia</taxon>
        <taxon>Chloroflexales</taxon>
        <taxon>Roseiflexineae</taxon>
        <taxon>Roseiflexaceae</taxon>
        <taxon>Kouleothrix</taxon>
    </lineage>
</organism>
<protein>
    <submittedName>
        <fullName evidence="1">Uncharacterized protein</fullName>
    </submittedName>
</protein>
<dbReference type="EMBL" id="LJCR01002877">
    <property type="protein sequence ID" value="KPV48171.1"/>
    <property type="molecule type" value="Genomic_DNA"/>
</dbReference>
<gene>
    <name evidence="1" type="ORF">SE17_39495</name>
</gene>
<evidence type="ECO:0000313" key="1">
    <source>
        <dbReference type="EMBL" id="KPV48171.1"/>
    </source>
</evidence>
<dbReference type="Proteomes" id="UP000050509">
    <property type="component" value="Unassembled WGS sequence"/>
</dbReference>
<keyword evidence="2" id="KW-1185">Reference proteome</keyword>
<name>A0A0P9CR49_9CHLR</name>
<accession>A0A0P9CR49</accession>
<evidence type="ECO:0000313" key="2">
    <source>
        <dbReference type="Proteomes" id="UP000050509"/>
    </source>
</evidence>
<proteinExistence type="predicted"/>
<dbReference type="Gene3D" id="2.60.120.380">
    <property type="match status" value="1"/>
</dbReference>
<reference evidence="1 2" key="1">
    <citation type="submission" date="2015-09" db="EMBL/GenBank/DDBJ databases">
        <title>Draft genome sequence of Kouleothrix aurantiaca JCM 19913.</title>
        <authorList>
            <person name="Hemp J."/>
        </authorList>
    </citation>
    <scope>NUCLEOTIDE SEQUENCE [LARGE SCALE GENOMIC DNA]</scope>
    <source>
        <strain evidence="1 2">COM-B</strain>
    </source>
</reference>
<sequence>MSISDDNPFNANDQIATSRDVKVRFQATDIGGSGVDAACVVRYSYNTRERRRVEEDCNFKSVTPDGGSGNSFTLSAKLPEKVGTAYAFVWVKDKAGNISRTPGFDVISYIPTGRSFEIDRNDTTIFRFTLDAGQSLSLTFTPSVGDIDLLVFSNGSFQSASANSGTQAESVTLNSAANDTLFQVEVRAVVNSRFTIAASTVANGAQPAAAAVAPAATTTKPIVGGPPALQAAIDGVPELFVPVAIKR</sequence>
<comment type="caution">
    <text evidence="1">The sequence shown here is derived from an EMBL/GenBank/DDBJ whole genome shotgun (WGS) entry which is preliminary data.</text>
</comment>